<feature type="domain" description="HTH marR-type" evidence="1">
    <location>
        <begin position="24"/>
        <end position="160"/>
    </location>
</feature>
<protein>
    <submittedName>
        <fullName evidence="2">DNA-binding MarR family transcriptional regulator</fullName>
    </submittedName>
</protein>
<evidence type="ECO:0000259" key="1">
    <source>
        <dbReference type="PROSITE" id="PS50995"/>
    </source>
</evidence>
<keyword evidence="3" id="KW-1185">Reference proteome</keyword>
<accession>A0A7W9JME0</accession>
<dbReference type="Proteomes" id="UP000567246">
    <property type="component" value="Unassembled WGS sequence"/>
</dbReference>
<keyword evidence="2" id="KW-0238">DNA-binding</keyword>
<dbReference type="SMART" id="SM00347">
    <property type="entry name" value="HTH_MARR"/>
    <property type="match status" value="1"/>
</dbReference>
<dbReference type="Pfam" id="PF12802">
    <property type="entry name" value="MarR_2"/>
    <property type="match status" value="1"/>
</dbReference>
<dbReference type="GO" id="GO:0006950">
    <property type="term" value="P:response to stress"/>
    <property type="evidence" value="ECO:0007669"/>
    <property type="project" value="TreeGrafter"/>
</dbReference>
<proteinExistence type="predicted"/>
<dbReference type="PROSITE" id="PS50995">
    <property type="entry name" value="HTH_MARR_2"/>
    <property type="match status" value="1"/>
</dbReference>
<evidence type="ECO:0000313" key="2">
    <source>
        <dbReference type="EMBL" id="MBB5849837.1"/>
    </source>
</evidence>
<dbReference type="RefSeq" id="WP_184173557.1">
    <property type="nucleotide sequence ID" value="NZ_BAABAG010000006.1"/>
</dbReference>
<dbReference type="GO" id="GO:0003677">
    <property type="term" value="F:DNA binding"/>
    <property type="evidence" value="ECO:0007669"/>
    <property type="project" value="UniProtKB-KW"/>
</dbReference>
<dbReference type="AlphaFoldDB" id="A0A7W9JME0"/>
<dbReference type="InterPro" id="IPR000835">
    <property type="entry name" value="HTH_MarR-typ"/>
</dbReference>
<dbReference type="InterPro" id="IPR036388">
    <property type="entry name" value="WH-like_DNA-bd_sf"/>
</dbReference>
<sequence length="176" mass="19572">MTEDHRAPSASGYWYLSSPDSAGPVEVLNLLRGYLAAERRMRQRTRDSMRMGETDLLALRHLLRESRAGRPVRQRDLAAALEISPASASALVDRLIRDGYARRSPHPADRRSVIIETTARTDDEVRATLGRMHRSMLDAVESLSPDELAAVAKFLTALTRSVDEAAEDALEHGTEH</sequence>
<dbReference type="InterPro" id="IPR039422">
    <property type="entry name" value="MarR/SlyA-like"/>
</dbReference>
<dbReference type="InterPro" id="IPR036390">
    <property type="entry name" value="WH_DNA-bd_sf"/>
</dbReference>
<dbReference type="Gene3D" id="1.10.10.10">
    <property type="entry name" value="Winged helix-like DNA-binding domain superfamily/Winged helix DNA-binding domain"/>
    <property type="match status" value="1"/>
</dbReference>
<name>A0A7W9JME0_9MICC</name>
<organism evidence="2 3">
    <name type="scientific">Micrococcus endophyticus</name>
    <dbReference type="NCBI Taxonomy" id="455343"/>
    <lineage>
        <taxon>Bacteria</taxon>
        <taxon>Bacillati</taxon>
        <taxon>Actinomycetota</taxon>
        <taxon>Actinomycetes</taxon>
        <taxon>Micrococcales</taxon>
        <taxon>Micrococcaceae</taxon>
        <taxon>Micrococcus</taxon>
    </lineage>
</organism>
<evidence type="ECO:0000313" key="3">
    <source>
        <dbReference type="Proteomes" id="UP000567246"/>
    </source>
</evidence>
<dbReference type="PANTHER" id="PTHR33164">
    <property type="entry name" value="TRANSCRIPTIONAL REGULATOR, MARR FAMILY"/>
    <property type="match status" value="1"/>
</dbReference>
<gene>
    <name evidence="2" type="ORF">HDA33_002401</name>
</gene>
<dbReference type="EMBL" id="JACHMW010000001">
    <property type="protein sequence ID" value="MBB5849837.1"/>
    <property type="molecule type" value="Genomic_DNA"/>
</dbReference>
<dbReference type="GO" id="GO:0003700">
    <property type="term" value="F:DNA-binding transcription factor activity"/>
    <property type="evidence" value="ECO:0007669"/>
    <property type="project" value="InterPro"/>
</dbReference>
<reference evidence="2 3" key="1">
    <citation type="submission" date="2020-08" db="EMBL/GenBank/DDBJ databases">
        <title>Sequencing the genomes of 1000 actinobacteria strains.</title>
        <authorList>
            <person name="Klenk H.-P."/>
        </authorList>
    </citation>
    <scope>NUCLEOTIDE SEQUENCE [LARGE SCALE GENOMIC DNA]</scope>
    <source>
        <strain evidence="2 3">DSM 17945</strain>
    </source>
</reference>
<dbReference type="SUPFAM" id="SSF46785">
    <property type="entry name" value="Winged helix' DNA-binding domain"/>
    <property type="match status" value="1"/>
</dbReference>
<comment type="caution">
    <text evidence="2">The sequence shown here is derived from an EMBL/GenBank/DDBJ whole genome shotgun (WGS) entry which is preliminary data.</text>
</comment>
<dbReference type="PANTHER" id="PTHR33164:SF103">
    <property type="entry name" value="REGULATORY PROTEIN MARR"/>
    <property type="match status" value="1"/>
</dbReference>